<name>J9VYE6_CRYN9</name>
<protein>
    <submittedName>
        <fullName evidence="1">Uncharacterized protein</fullName>
    </submittedName>
</protein>
<proteinExistence type="predicted"/>
<dbReference type="EMBL" id="CP003831">
    <property type="protein sequence ID" value="AFR98436.1"/>
    <property type="molecule type" value="Genomic_DNA"/>
</dbReference>
<dbReference type="HOGENOM" id="CLU_1496141_0_0_1"/>
<reference evidence="1 2" key="1">
    <citation type="journal article" date="2014" name="PLoS Genet.">
        <title>Analysis of the genome and transcriptome of Cryptococcus neoformans var. grubii reveals complex RNA expression and microevolution leading to virulence attenuation.</title>
        <authorList>
            <person name="Janbon G."/>
            <person name="Ormerod K.L."/>
            <person name="Paulet D."/>
            <person name="Byrnes E.J.III."/>
            <person name="Yadav V."/>
            <person name="Chatterjee G."/>
            <person name="Mullapudi N."/>
            <person name="Hon C.C."/>
            <person name="Billmyre R.B."/>
            <person name="Brunel F."/>
            <person name="Bahn Y.S."/>
            <person name="Chen W."/>
            <person name="Chen Y."/>
            <person name="Chow E.W."/>
            <person name="Coppee J.Y."/>
            <person name="Floyd-Averette A."/>
            <person name="Gaillardin C."/>
            <person name="Gerik K.J."/>
            <person name="Goldberg J."/>
            <person name="Gonzalez-Hilarion S."/>
            <person name="Gujja S."/>
            <person name="Hamlin J.L."/>
            <person name="Hsueh Y.P."/>
            <person name="Ianiri G."/>
            <person name="Jones S."/>
            <person name="Kodira C.D."/>
            <person name="Kozubowski L."/>
            <person name="Lam W."/>
            <person name="Marra M."/>
            <person name="Mesner L.D."/>
            <person name="Mieczkowski P.A."/>
            <person name="Moyrand F."/>
            <person name="Nielsen K."/>
            <person name="Proux C."/>
            <person name="Rossignol T."/>
            <person name="Schein J.E."/>
            <person name="Sun S."/>
            <person name="Wollschlaeger C."/>
            <person name="Wood I.A."/>
            <person name="Zeng Q."/>
            <person name="Neuveglise C."/>
            <person name="Newlon C.S."/>
            <person name="Perfect J.R."/>
            <person name="Lodge J.K."/>
            <person name="Idnurm A."/>
            <person name="Stajich J.E."/>
            <person name="Kronstad J.W."/>
            <person name="Sanyal K."/>
            <person name="Heitman J."/>
            <person name="Fraser J.A."/>
            <person name="Cuomo C.A."/>
            <person name="Dietrich F.S."/>
        </authorList>
    </citation>
    <scope>NUCLEOTIDE SEQUENCE [LARGE SCALE GENOMIC DNA]</scope>
    <source>
        <strain evidence="2">H99 / ATCC 208821 / CBS 10515 / FGSC 9487</strain>
    </source>
</reference>
<sequence length="180" mass="20238">MPGHLWSSSAVILSIPVELSTPASEGEGEMVQEEESARRGGMKKMWKVRKTSLASELEMLDEISFAIGRRLESPRAIYVLWFRKDCDDSCSAVTPTHAITRSHGICLSGYRFFSADCKSQTSASQKRTSFTFWYTTAYANEMQKAVACQEKLHAAYDIVGSRWLVRQGVRRTTEKEGIGR</sequence>
<accession>J9VYE6</accession>
<organism evidence="1 2">
    <name type="scientific">Cryptococcus neoformans (strain H99 / ATCC 208821 / CBS 10515 / FGSC 9487)</name>
    <name type="common">Cryptococcus neoformans var. grubii serotype A</name>
    <dbReference type="NCBI Taxonomy" id="235443"/>
    <lineage>
        <taxon>Eukaryota</taxon>
        <taxon>Fungi</taxon>
        <taxon>Dikarya</taxon>
        <taxon>Basidiomycota</taxon>
        <taxon>Agaricomycotina</taxon>
        <taxon>Tremellomycetes</taxon>
        <taxon>Tremellales</taxon>
        <taxon>Cryptococcaceae</taxon>
        <taxon>Cryptococcus</taxon>
        <taxon>Cryptococcus neoformans species complex</taxon>
    </lineage>
</organism>
<dbReference type="GeneID" id="23889438"/>
<evidence type="ECO:0000313" key="1">
    <source>
        <dbReference type="EMBL" id="AFR98436.1"/>
    </source>
</evidence>
<dbReference type="RefSeq" id="XP_012053206.1">
    <property type="nucleotide sequence ID" value="XM_012197816.1"/>
</dbReference>
<dbReference type="AlphaFoldDB" id="J9VYE6"/>
<keyword evidence="2" id="KW-1185">Reference proteome</keyword>
<evidence type="ECO:0000313" key="2">
    <source>
        <dbReference type="Proteomes" id="UP000010091"/>
    </source>
</evidence>
<dbReference type="Proteomes" id="UP000010091">
    <property type="component" value="Chromosome 12"/>
</dbReference>
<dbReference type="KEGG" id="cng:CNAG_06209"/>
<dbReference type="VEuPathDB" id="FungiDB:CNAG_06209"/>
<gene>
    <name evidence="1" type="ORF">CNAG_06209</name>
</gene>